<gene>
    <name evidence="2" type="ORF">BDY21DRAFT_195317</name>
</gene>
<feature type="compositionally biased region" description="Basic and acidic residues" evidence="1">
    <location>
        <begin position="115"/>
        <end position="127"/>
    </location>
</feature>
<keyword evidence="3" id="KW-1185">Reference proteome</keyword>
<organism evidence="2 3">
    <name type="scientific">Lineolata rhizophorae</name>
    <dbReference type="NCBI Taxonomy" id="578093"/>
    <lineage>
        <taxon>Eukaryota</taxon>
        <taxon>Fungi</taxon>
        <taxon>Dikarya</taxon>
        <taxon>Ascomycota</taxon>
        <taxon>Pezizomycotina</taxon>
        <taxon>Dothideomycetes</taxon>
        <taxon>Dothideomycetes incertae sedis</taxon>
        <taxon>Lineolatales</taxon>
        <taxon>Lineolataceae</taxon>
        <taxon>Lineolata</taxon>
    </lineage>
</organism>
<feature type="region of interest" description="Disordered" evidence="1">
    <location>
        <begin position="1"/>
        <end position="22"/>
    </location>
</feature>
<proteinExistence type="predicted"/>
<name>A0A6A6P751_9PEZI</name>
<reference evidence="2" key="1">
    <citation type="journal article" date="2020" name="Stud. Mycol.">
        <title>101 Dothideomycetes genomes: a test case for predicting lifestyles and emergence of pathogens.</title>
        <authorList>
            <person name="Haridas S."/>
            <person name="Albert R."/>
            <person name="Binder M."/>
            <person name="Bloem J."/>
            <person name="Labutti K."/>
            <person name="Salamov A."/>
            <person name="Andreopoulos B."/>
            <person name="Baker S."/>
            <person name="Barry K."/>
            <person name="Bills G."/>
            <person name="Bluhm B."/>
            <person name="Cannon C."/>
            <person name="Castanera R."/>
            <person name="Culley D."/>
            <person name="Daum C."/>
            <person name="Ezra D."/>
            <person name="Gonzalez J."/>
            <person name="Henrissat B."/>
            <person name="Kuo A."/>
            <person name="Liang C."/>
            <person name="Lipzen A."/>
            <person name="Lutzoni F."/>
            <person name="Magnuson J."/>
            <person name="Mondo S."/>
            <person name="Nolan M."/>
            <person name="Ohm R."/>
            <person name="Pangilinan J."/>
            <person name="Park H.-J."/>
            <person name="Ramirez L."/>
            <person name="Alfaro M."/>
            <person name="Sun H."/>
            <person name="Tritt A."/>
            <person name="Yoshinaga Y."/>
            <person name="Zwiers L.-H."/>
            <person name="Turgeon B."/>
            <person name="Goodwin S."/>
            <person name="Spatafora J."/>
            <person name="Crous P."/>
            <person name="Grigoriev I."/>
        </authorList>
    </citation>
    <scope>NUCLEOTIDE SEQUENCE</scope>
    <source>
        <strain evidence="2">ATCC 16933</strain>
    </source>
</reference>
<dbReference type="AlphaFoldDB" id="A0A6A6P751"/>
<dbReference type="EMBL" id="MU001675">
    <property type="protein sequence ID" value="KAF2459684.1"/>
    <property type="molecule type" value="Genomic_DNA"/>
</dbReference>
<sequence>MGPVPRSLARSFARSDNPIRTHRPELCIRLPPSLAHRLLSSPGAPACDDATCRAGPGQPNRLSAANPASMLPRPSPVQPTYVRLRPQRSPSQEAPRCFRLAATKRVRSAAFAAPRSDRPTDRSIDRRARSRCKQIKPPRSPKQTRLGLYVRPGAPAWALTLQGRRTAASQS</sequence>
<accession>A0A6A6P751</accession>
<evidence type="ECO:0000256" key="1">
    <source>
        <dbReference type="SAM" id="MobiDB-lite"/>
    </source>
</evidence>
<feature type="region of interest" description="Disordered" evidence="1">
    <location>
        <begin position="111"/>
        <end position="146"/>
    </location>
</feature>
<feature type="region of interest" description="Disordered" evidence="1">
    <location>
        <begin position="49"/>
        <end position="78"/>
    </location>
</feature>
<evidence type="ECO:0000313" key="2">
    <source>
        <dbReference type="EMBL" id="KAF2459684.1"/>
    </source>
</evidence>
<dbReference type="Proteomes" id="UP000799766">
    <property type="component" value="Unassembled WGS sequence"/>
</dbReference>
<protein>
    <submittedName>
        <fullName evidence="2">Uncharacterized protein</fullName>
    </submittedName>
</protein>
<evidence type="ECO:0000313" key="3">
    <source>
        <dbReference type="Proteomes" id="UP000799766"/>
    </source>
</evidence>